<comment type="caution">
    <text evidence="7">The sequence shown here is derived from an EMBL/GenBank/DDBJ whole genome shotgun (WGS) entry which is preliminary data.</text>
</comment>
<dbReference type="STRING" id="1576480.XU08_C0002G0090"/>
<dbReference type="SUPFAM" id="SSF54975">
    <property type="entry name" value="Acylphosphatase/BLUF domain-like"/>
    <property type="match status" value="1"/>
</dbReference>
<evidence type="ECO:0000313" key="8">
    <source>
        <dbReference type="Proteomes" id="UP000051297"/>
    </source>
</evidence>
<dbReference type="Gene3D" id="3.30.70.100">
    <property type="match status" value="1"/>
</dbReference>
<evidence type="ECO:0000259" key="6">
    <source>
        <dbReference type="PROSITE" id="PS51160"/>
    </source>
</evidence>
<feature type="active site" evidence="4">
    <location>
        <position position="42"/>
    </location>
</feature>
<dbReference type="Pfam" id="PF00708">
    <property type="entry name" value="Acylphosphatase"/>
    <property type="match status" value="1"/>
</dbReference>
<feature type="domain" description="Acylphosphatase-like" evidence="6">
    <location>
        <begin position="9"/>
        <end position="95"/>
    </location>
</feature>
<evidence type="ECO:0000256" key="3">
    <source>
        <dbReference type="ARBA" id="ARBA00047645"/>
    </source>
</evidence>
<comment type="catalytic activity">
    <reaction evidence="3 4">
        <text>an acyl phosphate + H2O = a carboxylate + phosphate + H(+)</text>
        <dbReference type="Rhea" id="RHEA:14965"/>
        <dbReference type="ChEBI" id="CHEBI:15377"/>
        <dbReference type="ChEBI" id="CHEBI:15378"/>
        <dbReference type="ChEBI" id="CHEBI:29067"/>
        <dbReference type="ChEBI" id="CHEBI:43474"/>
        <dbReference type="ChEBI" id="CHEBI:59918"/>
        <dbReference type="EC" id="3.6.1.7"/>
    </reaction>
</comment>
<dbReference type="InterPro" id="IPR020456">
    <property type="entry name" value="Acylphosphatase"/>
</dbReference>
<accession>A0A0T5ZXL3</accession>
<organism evidence="7 8">
    <name type="scientific">candidate division WWE3 bacterium CSP1-7</name>
    <dbReference type="NCBI Taxonomy" id="1576480"/>
    <lineage>
        <taxon>Bacteria</taxon>
        <taxon>Katanobacteria</taxon>
    </lineage>
</organism>
<dbReference type="EC" id="3.6.1.7" evidence="2 4"/>
<reference evidence="7 8" key="1">
    <citation type="submission" date="2015-05" db="EMBL/GenBank/DDBJ databases">
        <title>Critical biogeochemical functions in the subsurface are associated with bacteria from new phyla and little studied lineages.</title>
        <authorList>
            <person name="Hug L.A."/>
            <person name="Thomas B.C."/>
            <person name="Sharon I."/>
            <person name="Brown C.T."/>
            <person name="Sharma R."/>
            <person name="Hettich R.L."/>
            <person name="Wilkins M.J."/>
            <person name="Williams K.H."/>
            <person name="Singh A."/>
            <person name="Banfield J.F."/>
        </authorList>
    </citation>
    <scope>NUCLEOTIDE SEQUENCE [LARGE SCALE GENOMIC DNA]</scope>
    <source>
        <strain evidence="7">CSP1-7</strain>
    </source>
</reference>
<protein>
    <recommendedName>
        <fullName evidence="2 4">acylphosphatase</fullName>
        <ecNumber evidence="2 4">3.6.1.7</ecNumber>
    </recommendedName>
</protein>
<evidence type="ECO:0000256" key="2">
    <source>
        <dbReference type="ARBA" id="ARBA00012150"/>
    </source>
</evidence>
<dbReference type="InterPro" id="IPR001792">
    <property type="entry name" value="Acylphosphatase-like_dom"/>
</dbReference>
<evidence type="ECO:0000256" key="5">
    <source>
        <dbReference type="RuleBase" id="RU004168"/>
    </source>
</evidence>
<dbReference type="InterPro" id="IPR036046">
    <property type="entry name" value="Acylphosphatase-like_dom_sf"/>
</dbReference>
<proteinExistence type="inferred from homology"/>
<dbReference type="GO" id="GO:0003998">
    <property type="term" value="F:acylphosphatase activity"/>
    <property type="evidence" value="ECO:0007669"/>
    <property type="project" value="UniProtKB-EC"/>
</dbReference>
<dbReference type="PROSITE" id="PS51160">
    <property type="entry name" value="ACYLPHOSPHATASE_3"/>
    <property type="match status" value="1"/>
</dbReference>
<feature type="active site" evidence="4">
    <location>
        <position position="24"/>
    </location>
</feature>
<dbReference type="AlphaFoldDB" id="A0A0T5ZXL3"/>
<dbReference type="Proteomes" id="UP000051297">
    <property type="component" value="Unassembled WGS sequence"/>
</dbReference>
<dbReference type="EMBL" id="LDXK01000002">
    <property type="protein sequence ID" value="KRT67537.1"/>
    <property type="molecule type" value="Genomic_DNA"/>
</dbReference>
<dbReference type="PANTHER" id="PTHR47268:SF4">
    <property type="entry name" value="ACYLPHOSPHATASE"/>
    <property type="match status" value="1"/>
</dbReference>
<evidence type="ECO:0000313" key="7">
    <source>
        <dbReference type="EMBL" id="KRT67537.1"/>
    </source>
</evidence>
<gene>
    <name evidence="7" type="ORF">XU08_C0002G0090</name>
</gene>
<evidence type="ECO:0000256" key="1">
    <source>
        <dbReference type="ARBA" id="ARBA00005614"/>
    </source>
</evidence>
<dbReference type="PANTHER" id="PTHR47268">
    <property type="entry name" value="ACYLPHOSPHATASE"/>
    <property type="match status" value="1"/>
</dbReference>
<comment type="similarity">
    <text evidence="1 5">Belongs to the acylphosphatase family.</text>
</comment>
<sequence length="95" mass="10886">MAKASGLVRAHVRVHGKVQNVGFRFHTHRKAAAAGLTGWIRNANDTQVEIMFEGDKKKIEECIESCRRGPLFSKVEKIEVDWQKPTGEFKFFEVR</sequence>
<evidence type="ECO:0000256" key="4">
    <source>
        <dbReference type="PROSITE-ProRule" id="PRU00520"/>
    </source>
</evidence>
<keyword evidence="4 7" id="KW-0378">Hydrolase</keyword>
<name>A0A0T5ZXL3_UNCKA</name>